<dbReference type="InterPro" id="IPR013216">
    <property type="entry name" value="Methyltransf_11"/>
</dbReference>
<dbReference type="Proteomes" id="UP000518878">
    <property type="component" value="Unassembled WGS sequence"/>
</dbReference>
<gene>
    <name evidence="2" type="ORF">HBF32_14925</name>
</gene>
<dbReference type="Gene3D" id="3.40.50.150">
    <property type="entry name" value="Vaccinia Virus protein VP39"/>
    <property type="match status" value="1"/>
</dbReference>
<organism evidence="2 3">
    <name type="scientific">Luteibacter yeojuensis</name>
    <dbReference type="NCBI Taxonomy" id="345309"/>
    <lineage>
        <taxon>Bacteria</taxon>
        <taxon>Pseudomonadati</taxon>
        <taxon>Pseudomonadota</taxon>
        <taxon>Gammaproteobacteria</taxon>
        <taxon>Lysobacterales</taxon>
        <taxon>Rhodanobacteraceae</taxon>
        <taxon>Luteibacter</taxon>
    </lineage>
</organism>
<keyword evidence="3" id="KW-1185">Reference proteome</keyword>
<proteinExistence type="predicted"/>
<reference evidence="2 3" key="1">
    <citation type="journal article" date="2006" name="Int. J. Syst. Evol. Microbiol.">
        <title>Dyella yeojuensis sp. nov., isolated from greenhouse soil in Korea.</title>
        <authorList>
            <person name="Kim B.Y."/>
            <person name="Weon H.Y."/>
            <person name="Lee K.H."/>
            <person name="Seok S.J."/>
            <person name="Kwon S.W."/>
            <person name="Go S.J."/>
            <person name="Stackebrandt E."/>
        </authorList>
    </citation>
    <scope>NUCLEOTIDE SEQUENCE [LARGE SCALE GENOMIC DNA]</scope>
    <source>
        <strain evidence="2 3">DSM 17673</strain>
    </source>
</reference>
<sequence length="241" mass="27132">MNTGVEREGHATLDLGTRAAKARKIERLLDLPSCHQKILEVGTGAGGIAHYFAMHTDAPRTVEAVDVKDQRQVMEGYGFTVVSSTSLPFTEAEFDAVISNHVIEHVGDRADQLHHLMEIGRVLKADGCAYLAVPSRWMLVEPHYGLPFLSWLPRAWRSPYLRLAKKGSYYDCEPLQLHELEDLARKAGLLCENISLRAFRTLVELEHPGGLLARLARLPDRWLEWLNPLAPTHVCLLRREA</sequence>
<dbReference type="InterPro" id="IPR029063">
    <property type="entry name" value="SAM-dependent_MTases_sf"/>
</dbReference>
<dbReference type="GO" id="GO:0032259">
    <property type="term" value="P:methylation"/>
    <property type="evidence" value="ECO:0007669"/>
    <property type="project" value="UniProtKB-KW"/>
</dbReference>
<dbReference type="SUPFAM" id="SSF53335">
    <property type="entry name" value="S-adenosyl-L-methionine-dependent methyltransferases"/>
    <property type="match status" value="1"/>
</dbReference>
<dbReference type="Pfam" id="PF08241">
    <property type="entry name" value="Methyltransf_11"/>
    <property type="match status" value="1"/>
</dbReference>
<keyword evidence="2" id="KW-0808">Transferase</keyword>
<evidence type="ECO:0000259" key="1">
    <source>
        <dbReference type="Pfam" id="PF08241"/>
    </source>
</evidence>
<evidence type="ECO:0000313" key="2">
    <source>
        <dbReference type="EMBL" id="NID16765.1"/>
    </source>
</evidence>
<protein>
    <submittedName>
        <fullName evidence="2">Class I SAM-dependent methyltransferase</fullName>
    </submittedName>
</protein>
<dbReference type="EMBL" id="JAAQTL010000002">
    <property type="protein sequence ID" value="NID16765.1"/>
    <property type="molecule type" value="Genomic_DNA"/>
</dbReference>
<dbReference type="RefSeq" id="WP_166700586.1">
    <property type="nucleotide sequence ID" value="NZ_JAAQTL010000002.1"/>
</dbReference>
<dbReference type="GO" id="GO:0008757">
    <property type="term" value="F:S-adenosylmethionine-dependent methyltransferase activity"/>
    <property type="evidence" value="ECO:0007669"/>
    <property type="project" value="InterPro"/>
</dbReference>
<comment type="caution">
    <text evidence="2">The sequence shown here is derived from an EMBL/GenBank/DDBJ whole genome shotgun (WGS) entry which is preliminary data.</text>
</comment>
<accession>A0A7X5QWL1</accession>
<name>A0A7X5QWL1_9GAMM</name>
<keyword evidence="2" id="KW-0489">Methyltransferase</keyword>
<evidence type="ECO:0000313" key="3">
    <source>
        <dbReference type="Proteomes" id="UP000518878"/>
    </source>
</evidence>
<dbReference type="CDD" id="cd02440">
    <property type="entry name" value="AdoMet_MTases"/>
    <property type="match status" value="1"/>
</dbReference>
<feature type="domain" description="Methyltransferase type 11" evidence="1">
    <location>
        <begin position="39"/>
        <end position="130"/>
    </location>
</feature>
<dbReference type="AlphaFoldDB" id="A0A7X5QWL1"/>